<protein>
    <submittedName>
        <fullName evidence="1">Uncharacterized protein</fullName>
    </submittedName>
</protein>
<accession>I6NDR0</accession>
<dbReference type="RefSeq" id="XP_003647019.1">
    <property type="nucleotide sequence ID" value="XM_003646971.1"/>
</dbReference>
<evidence type="ECO:0000313" key="2">
    <source>
        <dbReference type="Proteomes" id="UP000006790"/>
    </source>
</evidence>
<dbReference type="InParanoid" id="I6NDR0"/>
<dbReference type="EMBL" id="CP002501">
    <property type="protein sequence ID" value="AET40202.1"/>
    <property type="molecule type" value="Genomic_DNA"/>
</dbReference>
<name>I6NDR0_ERECY</name>
<organism evidence="1 2">
    <name type="scientific">Eremothecium cymbalariae (strain CBS 270.75 / DBVPG 7215 / KCTC 17166 / NRRL Y-17582)</name>
    <name type="common">Yeast</name>
    <dbReference type="NCBI Taxonomy" id="931890"/>
    <lineage>
        <taxon>Eukaryota</taxon>
        <taxon>Fungi</taxon>
        <taxon>Dikarya</taxon>
        <taxon>Ascomycota</taxon>
        <taxon>Saccharomycotina</taxon>
        <taxon>Saccharomycetes</taxon>
        <taxon>Saccharomycetales</taxon>
        <taxon>Saccharomycetaceae</taxon>
        <taxon>Eremothecium</taxon>
    </lineage>
</organism>
<dbReference type="KEGG" id="erc:Ecym_5453"/>
<dbReference type="AlphaFoldDB" id="I6NDR0"/>
<gene>
    <name evidence="1" type="ordered locus">Ecym_5453</name>
</gene>
<reference evidence="1 2" key="1">
    <citation type="journal article" date="2011" name="G3 (Bethesda)">
        <title>Genome evolution in the Eremothecium clade of the Saccharomyces complex revealed by comparative genomics.</title>
        <authorList>
            <person name="Wendland J."/>
            <person name="Walther A."/>
        </authorList>
    </citation>
    <scope>NUCLEOTIDE SEQUENCE [LARGE SCALE GENOMIC DNA]</scope>
    <source>
        <strain evidence="2">CBS 270.75 / DBVPG 7215 / KCTC 17166 / NRRL Y-17582</strain>
    </source>
</reference>
<evidence type="ECO:0000313" key="1">
    <source>
        <dbReference type="EMBL" id="AET40202.1"/>
    </source>
</evidence>
<dbReference type="OMA" id="YCLHNEL"/>
<dbReference type="GeneID" id="11472032"/>
<dbReference type="OrthoDB" id="4050657at2759"/>
<sequence>MKHIDEFPVEIKQLLLKYAPELSSASREYYVLLNRRQPYKLSPIEMLPISIKLRILWFASDMRFASREWYCLHNELYRKKCKQLETDRWTFRHLTIARQVQHCCPGFEPLRRLCCQHYRRASTCCDANEIVSVLPYVSDSWYYIYKNLQDCVSTC</sequence>
<keyword evidence="2" id="KW-1185">Reference proteome</keyword>
<dbReference type="Proteomes" id="UP000006790">
    <property type="component" value="Chromosome 5"/>
</dbReference>
<dbReference type="HOGENOM" id="CLU_1547180_0_0_1"/>
<proteinExistence type="predicted"/>